<evidence type="ECO:0000256" key="5">
    <source>
        <dbReference type="ARBA" id="ARBA00023277"/>
    </source>
</evidence>
<dbReference type="PANTHER" id="PTHR31609:SF1">
    <property type="entry name" value="CARBOHYDRATE DEACETYLASE"/>
    <property type="match status" value="1"/>
</dbReference>
<dbReference type="PANTHER" id="PTHR31609">
    <property type="entry name" value="YDJC DEACETYLASE FAMILY MEMBER"/>
    <property type="match status" value="1"/>
</dbReference>
<dbReference type="Gene3D" id="3.20.20.370">
    <property type="entry name" value="Glycoside hydrolase/deacetylase"/>
    <property type="match status" value="1"/>
</dbReference>
<dbReference type="InterPro" id="IPR006879">
    <property type="entry name" value="YdjC-like"/>
</dbReference>
<dbReference type="GO" id="GO:0046872">
    <property type="term" value="F:metal ion binding"/>
    <property type="evidence" value="ECO:0007669"/>
    <property type="project" value="UniProtKB-KW"/>
</dbReference>
<keyword evidence="4" id="KW-0460">Magnesium</keyword>
<sequence length="286" mass="32806">MNLAQKLGYPANTKLLMIHADDAGLSHSENLATMQSLQSGIVNSCSIMVPCPWFYEMAQWTKQNLQFDHGVHLTLTCEWENYKFGPVLPVSEVPSLVDSNGHFYKKREQVREHAAAEDVRKELTAQIEKFLSYGLSPSHLDSHMYSVGSRPDLFEVYKELGRRYKLPVQRSRELSDMVGLDESNPIKPEAIPVDKVHIGDISYFEKGQLWDYYAGVFDDLVEGFNVILIHPAFDEQEMQGVTVNHPNFGSEWRQIDFDFFTSDFAKAQIARDDIQLINWTDIRNIL</sequence>
<evidence type="ECO:0000256" key="1">
    <source>
        <dbReference type="ARBA" id="ARBA00001946"/>
    </source>
</evidence>
<evidence type="ECO:0000256" key="2">
    <source>
        <dbReference type="ARBA" id="ARBA00022723"/>
    </source>
</evidence>
<dbReference type="RefSeq" id="WP_073176927.1">
    <property type="nucleotide sequence ID" value="NZ_FQWL01000001.1"/>
</dbReference>
<name>A0A1M5J3S9_9FLAO</name>
<dbReference type="AlphaFoldDB" id="A0A1M5J3S9"/>
<dbReference type="CDD" id="cd10802">
    <property type="entry name" value="YdjC_TTHB029_like"/>
    <property type="match status" value="1"/>
</dbReference>
<evidence type="ECO:0000256" key="4">
    <source>
        <dbReference type="ARBA" id="ARBA00022842"/>
    </source>
</evidence>
<dbReference type="GO" id="GO:0016787">
    <property type="term" value="F:hydrolase activity"/>
    <property type="evidence" value="ECO:0007669"/>
    <property type="project" value="UniProtKB-KW"/>
</dbReference>
<evidence type="ECO:0008006" key="8">
    <source>
        <dbReference type="Google" id="ProtNLM"/>
    </source>
</evidence>
<dbReference type="OrthoDB" id="9774177at2"/>
<organism evidence="6 7">
    <name type="scientific">Flagellimonas flava</name>
    <dbReference type="NCBI Taxonomy" id="570519"/>
    <lineage>
        <taxon>Bacteria</taxon>
        <taxon>Pseudomonadati</taxon>
        <taxon>Bacteroidota</taxon>
        <taxon>Flavobacteriia</taxon>
        <taxon>Flavobacteriales</taxon>
        <taxon>Flavobacteriaceae</taxon>
        <taxon>Flagellimonas</taxon>
    </lineage>
</organism>
<gene>
    <name evidence="6" type="ORF">SAMN04488116_1108</name>
</gene>
<proteinExistence type="predicted"/>
<evidence type="ECO:0000313" key="6">
    <source>
        <dbReference type="EMBL" id="SHG35214.1"/>
    </source>
</evidence>
<dbReference type="Proteomes" id="UP000184532">
    <property type="component" value="Unassembled WGS sequence"/>
</dbReference>
<protein>
    <recommendedName>
        <fullName evidence="8">YdjC-like protein</fullName>
    </recommendedName>
</protein>
<dbReference type="EMBL" id="FQWL01000001">
    <property type="protein sequence ID" value="SHG35214.1"/>
    <property type="molecule type" value="Genomic_DNA"/>
</dbReference>
<accession>A0A1M5J3S9</accession>
<keyword evidence="3" id="KW-0378">Hydrolase</keyword>
<comment type="cofactor">
    <cofactor evidence="1">
        <name>Mg(2+)</name>
        <dbReference type="ChEBI" id="CHEBI:18420"/>
    </cofactor>
</comment>
<dbReference type="InterPro" id="IPR011330">
    <property type="entry name" value="Glyco_hydro/deAcase_b/a-brl"/>
</dbReference>
<evidence type="ECO:0000256" key="3">
    <source>
        <dbReference type="ARBA" id="ARBA00022801"/>
    </source>
</evidence>
<reference evidence="7" key="1">
    <citation type="submission" date="2016-11" db="EMBL/GenBank/DDBJ databases">
        <authorList>
            <person name="Varghese N."/>
            <person name="Submissions S."/>
        </authorList>
    </citation>
    <scope>NUCLEOTIDE SEQUENCE [LARGE SCALE GENOMIC DNA]</scope>
    <source>
        <strain evidence="7">DSM 22638</strain>
    </source>
</reference>
<evidence type="ECO:0000313" key="7">
    <source>
        <dbReference type="Proteomes" id="UP000184532"/>
    </source>
</evidence>
<dbReference type="Pfam" id="PF04794">
    <property type="entry name" value="YdjC"/>
    <property type="match status" value="1"/>
</dbReference>
<dbReference type="GO" id="GO:0019213">
    <property type="term" value="F:deacetylase activity"/>
    <property type="evidence" value="ECO:0007669"/>
    <property type="project" value="TreeGrafter"/>
</dbReference>
<dbReference type="SUPFAM" id="SSF88713">
    <property type="entry name" value="Glycoside hydrolase/deacetylase"/>
    <property type="match status" value="1"/>
</dbReference>
<dbReference type="STRING" id="570519.SAMN04488116_1108"/>
<dbReference type="GO" id="GO:0005975">
    <property type="term" value="P:carbohydrate metabolic process"/>
    <property type="evidence" value="ECO:0007669"/>
    <property type="project" value="InterPro"/>
</dbReference>
<keyword evidence="5" id="KW-0119">Carbohydrate metabolism</keyword>
<keyword evidence="2" id="KW-0479">Metal-binding</keyword>
<keyword evidence="7" id="KW-1185">Reference proteome</keyword>